<dbReference type="CDD" id="cd04179">
    <property type="entry name" value="DPM_DPG-synthase_like"/>
    <property type="match status" value="1"/>
</dbReference>
<protein>
    <submittedName>
        <fullName evidence="2">Glycosyltransferase family 2 protein</fullName>
    </submittedName>
</protein>
<comment type="caution">
    <text evidence="2">The sequence shown here is derived from an EMBL/GenBank/DDBJ whole genome shotgun (WGS) entry which is preliminary data.</text>
</comment>
<sequence>MASPFALIPAHNEILTVRQVVKETIPLVDKVIVVDDGSTDGTAGSLSNTGATVLRHEINLGKGDRLVEGFQSALDKGATAVIVLDADMQHDPADIPKFLAQHQDNPLAIVMGDRSADMENMPGSRRKGIKFGNFFIGWACGRRIKDAQCGMRLYPATALKRLDIPRRHIGGFKFETAALLYAAEKGIPFEYVPLKARYEGFVLRPSHFDPLRDFMRLFGLVTEFLLLRGLRPMGFLKALGLIDQKHNRGETK</sequence>
<dbReference type="Proteomes" id="UP001441944">
    <property type="component" value="Unassembled WGS sequence"/>
</dbReference>
<dbReference type="SUPFAM" id="SSF53448">
    <property type="entry name" value="Nucleotide-diphospho-sugar transferases"/>
    <property type="match status" value="1"/>
</dbReference>
<name>A0ABQ0AID7_9RHOB</name>
<dbReference type="Gene3D" id="3.90.550.10">
    <property type="entry name" value="Spore Coat Polysaccharide Biosynthesis Protein SpsA, Chain A"/>
    <property type="match status" value="1"/>
</dbReference>
<reference evidence="2 3" key="1">
    <citation type="submission" date="2024-04" db="EMBL/GenBank/DDBJ databases">
        <title>Draft genome sequence of Pseudophaeobacter arcticus NBRC 116598.</title>
        <authorList>
            <person name="Miyakawa T."/>
            <person name="Kusuya Y."/>
            <person name="Miura T."/>
        </authorList>
    </citation>
    <scope>NUCLEOTIDE SEQUENCE [LARGE SCALE GENOMIC DNA]</scope>
    <source>
        <strain evidence="2 3">SU-CL00105</strain>
    </source>
</reference>
<evidence type="ECO:0000259" key="1">
    <source>
        <dbReference type="Pfam" id="PF00535"/>
    </source>
</evidence>
<dbReference type="RefSeq" id="WP_353397592.1">
    <property type="nucleotide sequence ID" value="NZ_BAABWU010000002.1"/>
</dbReference>
<proteinExistence type="predicted"/>
<evidence type="ECO:0000313" key="3">
    <source>
        <dbReference type="Proteomes" id="UP001441944"/>
    </source>
</evidence>
<dbReference type="Pfam" id="PF00535">
    <property type="entry name" value="Glycos_transf_2"/>
    <property type="match status" value="1"/>
</dbReference>
<dbReference type="InterPro" id="IPR029044">
    <property type="entry name" value="Nucleotide-diphossugar_trans"/>
</dbReference>
<gene>
    <name evidence="2" type="ORF">NBRC116598_10370</name>
</gene>
<dbReference type="InterPro" id="IPR050256">
    <property type="entry name" value="Glycosyltransferase_2"/>
</dbReference>
<keyword evidence="3" id="KW-1185">Reference proteome</keyword>
<organism evidence="2 3">
    <name type="scientific">Pseudophaeobacter arcticus</name>
    <dbReference type="NCBI Taxonomy" id="385492"/>
    <lineage>
        <taxon>Bacteria</taxon>
        <taxon>Pseudomonadati</taxon>
        <taxon>Pseudomonadota</taxon>
        <taxon>Alphaproteobacteria</taxon>
        <taxon>Rhodobacterales</taxon>
        <taxon>Paracoccaceae</taxon>
        <taxon>Pseudophaeobacter</taxon>
    </lineage>
</organism>
<evidence type="ECO:0000313" key="2">
    <source>
        <dbReference type="EMBL" id="GAA6195593.1"/>
    </source>
</evidence>
<accession>A0ABQ0AID7</accession>
<dbReference type="PANTHER" id="PTHR48090:SF7">
    <property type="entry name" value="RFBJ PROTEIN"/>
    <property type="match status" value="1"/>
</dbReference>
<feature type="domain" description="Glycosyltransferase 2-like" evidence="1">
    <location>
        <begin position="7"/>
        <end position="160"/>
    </location>
</feature>
<dbReference type="PANTHER" id="PTHR48090">
    <property type="entry name" value="UNDECAPRENYL-PHOSPHATE 4-DEOXY-4-FORMAMIDO-L-ARABINOSE TRANSFERASE-RELATED"/>
    <property type="match status" value="1"/>
</dbReference>
<dbReference type="InterPro" id="IPR001173">
    <property type="entry name" value="Glyco_trans_2-like"/>
</dbReference>
<dbReference type="EMBL" id="BAABWU010000002">
    <property type="protein sequence ID" value="GAA6195593.1"/>
    <property type="molecule type" value="Genomic_DNA"/>
</dbReference>